<gene>
    <name evidence="1" type="ORF">GPUH_LOCUS24276</name>
</gene>
<evidence type="ECO:0000313" key="1">
    <source>
        <dbReference type="EMBL" id="VDN42629.1"/>
    </source>
</evidence>
<dbReference type="WBParaSite" id="GPUH_0002430601-mRNA-1">
    <property type="protein sequence ID" value="GPUH_0002430601-mRNA-1"/>
    <property type="gene ID" value="GPUH_0002430601"/>
</dbReference>
<accession>A0A183ETI5</accession>
<protein>
    <submittedName>
        <fullName evidence="1 3">Uncharacterized protein</fullName>
    </submittedName>
</protein>
<dbReference type="Proteomes" id="UP000271098">
    <property type="component" value="Unassembled WGS sequence"/>
</dbReference>
<sequence>MSLSKFPLYDKNVLRKNRQPLVRIISSVHSSCIARAHCLLTQPEETICLRDEEVDCSSSARPTSVDTSSPPSE</sequence>
<reference evidence="3" key="1">
    <citation type="submission" date="2016-06" db="UniProtKB">
        <authorList>
            <consortium name="WormBaseParasite"/>
        </authorList>
    </citation>
    <scope>IDENTIFICATION</scope>
</reference>
<dbReference type="AlphaFoldDB" id="A0A183ETI5"/>
<organism evidence="3">
    <name type="scientific">Gongylonema pulchrum</name>
    <dbReference type="NCBI Taxonomy" id="637853"/>
    <lineage>
        <taxon>Eukaryota</taxon>
        <taxon>Metazoa</taxon>
        <taxon>Ecdysozoa</taxon>
        <taxon>Nematoda</taxon>
        <taxon>Chromadorea</taxon>
        <taxon>Rhabditida</taxon>
        <taxon>Spirurina</taxon>
        <taxon>Spiruromorpha</taxon>
        <taxon>Spiruroidea</taxon>
        <taxon>Gongylonematidae</taxon>
        <taxon>Gongylonema</taxon>
    </lineage>
</organism>
<proteinExistence type="predicted"/>
<evidence type="ECO:0000313" key="2">
    <source>
        <dbReference type="Proteomes" id="UP000271098"/>
    </source>
</evidence>
<keyword evidence="2" id="KW-1185">Reference proteome</keyword>
<name>A0A183ETI5_9BILA</name>
<dbReference type="EMBL" id="UYRT01100611">
    <property type="protein sequence ID" value="VDN42629.1"/>
    <property type="molecule type" value="Genomic_DNA"/>
</dbReference>
<evidence type="ECO:0000313" key="3">
    <source>
        <dbReference type="WBParaSite" id="GPUH_0002430601-mRNA-1"/>
    </source>
</evidence>
<reference evidence="1 2" key="2">
    <citation type="submission" date="2018-11" db="EMBL/GenBank/DDBJ databases">
        <authorList>
            <consortium name="Pathogen Informatics"/>
        </authorList>
    </citation>
    <scope>NUCLEOTIDE SEQUENCE [LARGE SCALE GENOMIC DNA]</scope>
</reference>